<dbReference type="EMBL" id="JAEMWU010000001">
    <property type="protein sequence ID" value="MBN8205970.1"/>
    <property type="molecule type" value="Genomic_DNA"/>
</dbReference>
<feature type="domain" description="HTH asnC-type" evidence="4">
    <location>
        <begin position="11"/>
        <end position="72"/>
    </location>
</feature>
<dbReference type="PANTHER" id="PTHR30154">
    <property type="entry name" value="LEUCINE-RESPONSIVE REGULATORY PROTEIN"/>
    <property type="match status" value="1"/>
</dbReference>
<dbReference type="Gene3D" id="1.10.10.10">
    <property type="entry name" value="Winged helix-like DNA-binding domain superfamily/Winged helix DNA-binding domain"/>
    <property type="match status" value="1"/>
</dbReference>
<evidence type="ECO:0000313" key="6">
    <source>
        <dbReference type="Proteomes" id="UP000664385"/>
    </source>
</evidence>
<dbReference type="Gene3D" id="3.30.70.920">
    <property type="match status" value="1"/>
</dbReference>
<evidence type="ECO:0000256" key="1">
    <source>
        <dbReference type="ARBA" id="ARBA00023015"/>
    </source>
</evidence>
<dbReference type="InterPro" id="IPR019888">
    <property type="entry name" value="Tscrpt_reg_AsnC-like"/>
</dbReference>
<evidence type="ECO:0000256" key="3">
    <source>
        <dbReference type="ARBA" id="ARBA00023163"/>
    </source>
</evidence>
<keyword evidence="2" id="KW-0238">DNA-binding</keyword>
<dbReference type="GO" id="GO:0005829">
    <property type="term" value="C:cytosol"/>
    <property type="evidence" value="ECO:0007669"/>
    <property type="project" value="TreeGrafter"/>
</dbReference>
<evidence type="ECO:0000313" key="5">
    <source>
        <dbReference type="EMBL" id="MBN8205970.1"/>
    </source>
</evidence>
<keyword evidence="3" id="KW-0804">Transcription</keyword>
<protein>
    <submittedName>
        <fullName evidence="5">Lrp/AsnC family transcriptional regulator</fullName>
    </submittedName>
</protein>
<dbReference type="CDD" id="cd00090">
    <property type="entry name" value="HTH_ARSR"/>
    <property type="match status" value="1"/>
</dbReference>
<dbReference type="InterPro" id="IPR011008">
    <property type="entry name" value="Dimeric_a/b-barrel"/>
</dbReference>
<organism evidence="5 6">
    <name type="scientific">Microbacterium esteraromaticum</name>
    <dbReference type="NCBI Taxonomy" id="57043"/>
    <lineage>
        <taxon>Bacteria</taxon>
        <taxon>Bacillati</taxon>
        <taxon>Actinomycetota</taxon>
        <taxon>Actinomycetes</taxon>
        <taxon>Micrococcales</taxon>
        <taxon>Microbacteriaceae</taxon>
        <taxon>Microbacterium</taxon>
    </lineage>
</organism>
<dbReference type="AlphaFoldDB" id="A0A939IRN5"/>
<dbReference type="InterPro" id="IPR036390">
    <property type="entry name" value="WH_DNA-bd_sf"/>
</dbReference>
<sequence length="163" mass="17229">MATAQRPDSGVDALDLRILGALVEHPEASVKELAAIVGIPASTCAFRLRTLRARGVVSPPRPHIDPAAVGAPVQAMIRVRLGNHNKIGVEALFDALTATTGVLQVFHIAGADDFIVHVAVSDAAALRDIVLERITVHDVVRATETQLVFELREGAGVVPRPGM</sequence>
<accession>A0A939IRN5</accession>
<dbReference type="PANTHER" id="PTHR30154:SF54">
    <property type="entry name" value="POSSIBLE TRANSCRIPTIONAL REGULATORY PROTEIN (PROBABLY LRP_ASNC-FAMILY)"/>
    <property type="match status" value="1"/>
</dbReference>
<dbReference type="GO" id="GO:0043565">
    <property type="term" value="F:sequence-specific DNA binding"/>
    <property type="evidence" value="ECO:0007669"/>
    <property type="project" value="InterPro"/>
</dbReference>
<dbReference type="Proteomes" id="UP000664385">
    <property type="component" value="Unassembled WGS sequence"/>
</dbReference>
<dbReference type="InterPro" id="IPR036388">
    <property type="entry name" value="WH-like_DNA-bd_sf"/>
</dbReference>
<dbReference type="PROSITE" id="PS50956">
    <property type="entry name" value="HTH_ASNC_2"/>
    <property type="match status" value="1"/>
</dbReference>
<dbReference type="SUPFAM" id="SSF46785">
    <property type="entry name" value="Winged helix' DNA-binding domain"/>
    <property type="match status" value="1"/>
</dbReference>
<dbReference type="SUPFAM" id="SSF54909">
    <property type="entry name" value="Dimeric alpha+beta barrel"/>
    <property type="match status" value="1"/>
</dbReference>
<keyword evidence="1" id="KW-0805">Transcription regulation</keyword>
<gene>
    <name evidence="5" type="ORF">JF543_08345</name>
</gene>
<dbReference type="InterPro" id="IPR000485">
    <property type="entry name" value="AsnC-type_HTH_dom"/>
</dbReference>
<dbReference type="GO" id="GO:0043200">
    <property type="term" value="P:response to amino acid"/>
    <property type="evidence" value="ECO:0007669"/>
    <property type="project" value="TreeGrafter"/>
</dbReference>
<evidence type="ECO:0000259" key="4">
    <source>
        <dbReference type="PROSITE" id="PS50956"/>
    </source>
</evidence>
<dbReference type="InterPro" id="IPR011991">
    <property type="entry name" value="ArsR-like_HTH"/>
</dbReference>
<reference evidence="5" key="1">
    <citation type="submission" date="2020-12" db="EMBL/GenBank/DDBJ databases">
        <title>PHA producing bacteria isolated from mangrove.</title>
        <authorList>
            <person name="Zheng W."/>
            <person name="Yu S."/>
            <person name="Huang Y."/>
        </authorList>
    </citation>
    <scope>NUCLEOTIDE SEQUENCE</scope>
    <source>
        <strain evidence="5">GN8-5</strain>
    </source>
</reference>
<name>A0A939IRN5_9MICO</name>
<proteinExistence type="predicted"/>
<dbReference type="Pfam" id="PF01037">
    <property type="entry name" value="AsnC_trans_reg"/>
    <property type="match status" value="1"/>
</dbReference>
<dbReference type="Pfam" id="PF13412">
    <property type="entry name" value="HTH_24"/>
    <property type="match status" value="1"/>
</dbReference>
<evidence type="ECO:0000256" key="2">
    <source>
        <dbReference type="ARBA" id="ARBA00023125"/>
    </source>
</evidence>
<dbReference type="RefSeq" id="WP_206820618.1">
    <property type="nucleotide sequence ID" value="NZ_CP063379.1"/>
</dbReference>
<dbReference type="PRINTS" id="PR00033">
    <property type="entry name" value="HTHASNC"/>
</dbReference>
<dbReference type="SMART" id="SM00344">
    <property type="entry name" value="HTH_ASNC"/>
    <property type="match status" value="1"/>
</dbReference>
<comment type="caution">
    <text evidence="5">The sequence shown here is derived from an EMBL/GenBank/DDBJ whole genome shotgun (WGS) entry which is preliminary data.</text>
</comment>
<dbReference type="InterPro" id="IPR019887">
    <property type="entry name" value="Tscrpt_reg_AsnC/Lrp_C"/>
</dbReference>